<reference evidence="1 2" key="1">
    <citation type="submission" date="2023-03" db="EMBL/GenBank/DDBJ databases">
        <title>High-quality genome of Scylla paramamosain provides insights in environmental adaptation.</title>
        <authorList>
            <person name="Zhang L."/>
        </authorList>
    </citation>
    <scope>NUCLEOTIDE SEQUENCE [LARGE SCALE GENOMIC DNA]</scope>
    <source>
        <strain evidence="1">LZ_2023a</strain>
        <tissue evidence="1">Muscle</tissue>
    </source>
</reference>
<name>A0AAW0UZ34_SCYPA</name>
<protein>
    <submittedName>
        <fullName evidence="1">Uncharacterized protein</fullName>
    </submittedName>
</protein>
<accession>A0AAW0UZ34</accession>
<gene>
    <name evidence="1" type="ORF">O3P69_001688</name>
</gene>
<comment type="caution">
    <text evidence="1">The sequence shown here is derived from an EMBL/GenBank/DDBJ whole genome shotgun (WGS) entry which is preliminary data.</text>
</comment>
<evidence type="ECO:0000313" key="2">
    <source>
        <dbReference type="Proteomes" id="UP001487740"/>
    </source>
</evidence>
<sequence length="74" mass="8121">MRQRAALLVCGDKGDGLRTTRVPLRTCTESRSLEAKGEAERKGGKAMWRCRGSGSRLTRVGAPALQHTVVVRRD</sequence>
<dbReference type="Proteomes" id="UP001487740">
    <property type="component" value="Unassembled WGS sequence"/>
</dbReference>
<keyword evidence="2" id="KW-1185">Reference proteome</keyword>
<evidence type="ECO:0000313" key="1">
    <source>
        <dbReference type="EMBL" id="KAK8405280.1"/>
    </source>
</evidence>
<dbReference type="EMBL" id="JARAKH010000003">
    <property type="protein sequence ID" value="KAK8405280.1"/>
    <property type="molecule type" value="Genomic_DNA"/>
</dbReference>
<proteinExistence type="predicted"/>
<organism evidence="1 2">
    <name type="scientific">Scylla paramamosain</name>
    <name type="common">Mud crab</name>
    <dbReference type="NCBI Taxonomy" id="85552"/>
    <lineage>
        <taxon>Eukaryota</taxon>
        <taxon>Metazoa</taxon>
        <taxon>Ecdysozoa</taxon>
        <taxon>Arthropoda</taxon>
        <taxon>Crustacea</taxon>
        <taxon>Multicrustacea</taxon>
        <taxon>Malacostraca</taxon>
        <taxon>Eumalacostraca</taxon>
        <taxon>Eucarida</taxon>
        <taxon>Decapoda</taxon>
        <taxon>Pleocyemata</taxon>
        <taxon>Brachyura</taxon>
        <taxon>Eubrachyura</taxon>
        <taxon>Portunoidea</taxon>
        <taxon>Portunidae</taxon>
        <taxon>Portuninae</taxon>
        <taxon>Scylla</taxon>
    </lineage>
</organism>
<dbReference type="AlphaFoldDB" id="A0AAW0UZ34"/>